<gene>
    <name evidence="1" type="ORF">ACFOPI_09775</name>
</gene>
<evidence type="ECO:0000313" key="2">
    <source>
        <dbReference type="Proteomes" id="UP001595729"/>
    </source>
</evidence>
<organism evidence="1 2">
    <name type="scientific">Hydrogenophaga luteola</name>
    <dbReference type="NCBI Taxonomy" id="1591122"/>
    <lineage>
        <taxon>Bacteria</taxon>
        <taxon>Pseudomonadati</taxon>
        <taxon>Pseudomonadota</taxon>
        <taxon>Betaproteobacteria</taxon>
        <taxon>Burkholderiales</taxon>
        <taxon>Comamonadaceae</taxon>
        <taxon>Hydrogenophaga</taxon>
    </lineage>
</organism>
<sequence length="68" mass="7573">MRTEHLHQTLSPQAHAALFDALQHQAERERRAAVQRFGGVTTNRLRALVRGLAAHRAHGAPTVRLMEG</sequence>
<proteinExistence type="predicted"/>
<comment type="caution">
    <text evidence="1">The sequence shown here is derived from an EMBL/GenBank/DDBJ whole genome shotgun (WGS) entry which is preliminary data.</text>
</comment>
<protein>
    <submittedName>
        <fullName evidence="1">Uncharacterized protein</fullName>
    </submittedName>
</protein>
<dbReference type="RefSeq" id="WP_382173375.1">
    <property type="nucleotide sequence ID" value="NZ_JBHRXX010000004.1"/>
</dbReference>
<dbReference type="Proteomes" id="UP001595729">
    <property type="component" value="Unassembled WGS sequence"/>
</dbReference>
<accession>A0ABV7W383</accession>
<keyword evidence="2" id="KW-1185">Reference proteome</keyword>
<name>A0ABV7W383_9BURK</name>
<evidence type="ECO:0000313" key="1">
    <source>
        <dbReference type="EMBL" id="MFC3683882.1"/>
    </source>
</evidence>
<dbReference type="EMBL" id="JBHRXX010000004">
    <property type="protein sequence ID" value="MFC3683882.1"/>
    <property type="molecule type" value="Genomic_DNA"/>
</dbReference>
<reference evidence="2" key="1">
    <citation type="journal article" date="2019" name="Int. J. Syst. Evol. Microbiol.">
        <title>The Global Catalogue of Microorganisms (GCM) 10K type strain sequencing project: providing services to taxonomists for standard genome sequencing and annotation.</title>
        <authorList>
            <consortium name="The Broad Institute Genomics Platform"/>
            <consortium name="The Broad Institute Genome Sequencing Center for Infectious Disease"/>
            <person name="Wu L."/>
            <person name="Ma J."/>
        </authorList>
    </citation>
    <scope>NUCLEOTIDE SEQUENCE [LARGE SCALE GENOMIC DNA]</scope>
    <source>
        <strain evidence="2">KCTC 42501</strain>
    </source>
</reference>